<dbReference type="GO" id="GO:0004497">
    <property type="term" value="F:monooxygenase activity"/>
    <property type="evidence" value="ECO:0007669"/>
    <property type="project" value="InterPro"/>
</dbReference>
<keyword evidence="3" id="KW-1185">Reference proteome</keyword>
<name>A0AAP0MUI9_9ROSI</name>
<dbReference type="GO" id="GO:0005506">
    <property type="term" value="F:iron ion binding"/>
    <property type="evidence" value="ECO:0007669"/>
    <property type="project" value="InterPro"/>
</dbReference>
<sequence length="125" mass="14548">MNPAIYFSLLLFILPLFYIIFTKKASKRLPPEQWPKKRARKYRPVSKFSLFRRRTVFLHGQDANKFIFPCDGITLAHQPPPSFRWVVGKKNMTGVDRRRPQACEGSACFILEARNVKGSAFWEDG</sequence>
<evidence type="ECO:0000256" key="1">
    <source>
        <dbReference type="SAM" id="Phobius"/>
    </source>
</evidence>
<dbReference type="Gene3D" id="1.10.630.10">
    <property type="entry name" value="Cytochrome P450"/>
    <property type="match status" value="1"/>
</dbReference>
<proteinExistence type="predicted"/>
<keyword evidence="1" id="KW-0812">Transmembrane</keyword>
<protein>
    <submittedName>
        <fullName evidence="2">Uncharacterized protein</fullName>
    </submittedName>
</protein>
<keyword evidence="1" id="KW-1133">Transmembrane helix</keyword>
<comment type="caution">
    <text evidence="2">The sequence shown here is derived from an EMBL/GenBank/DDBJ whole genome shotgun (WGS) entry which is preliminary data.</text>
</comment>
<feature type="transmembrane region" description="Helical" evidence="1">
    <location>
        <begin position="6"/>
        <end position="21"/>
    </location>
</feature>
<dbReference type="GO" id="GO:0020037">
    <property type="term" value="F:heme binding"/>
    <property type="evidence" value="ECO:0007669"/>
    <property type="project" value="InterPro"/>
</dbReference>
<evidence type="ECO:0000313" key="3">
    <source>
        <dbReference type="Proteomes" id="UP001428341"/>
    </source>
</evidence>
<dbReference type="AlphaFoldDB" id="A0AAP0MUI9"/>
<keyword evidence="1" id="KW-0472">Membrane</keyword>
<dbReference type="GO" id="GO:0016705">
    <property type="term" value="F:oxidoreductase activity, acting on paired donors, with incorporation or reduction of molecular oxygen"/>
    <property type="evidence" value="ECO:0007669"/>
    <property type="project" value="InterPro"/>
</dbReference>
<organism evidence="2 3">
    <name type="scientific">Citrus x changshan-huyou</name>
    <dbReference type="NCBI Taxonomy" id="2935761"/>
    <lineage>
        <taxon>Eukaryota</taxon>
        <taxon>Viridiplantae</taxon>
        <taxon>Streptophyta</taxon>
        <taxon>Embryophyta</taxon>
        <taxon>Tracheophyta</taxon>
        <taxon>Spermatophyta</taxon>
        <taxon>Magnoliopsida</taxon>
        <taxon>eudicotyledons</taxon>
        <taxon>Gunneridae</taxon>
        <taxon>Pentapetalae</taxon>
        <taxon>rosids</taxon>
        <taxon>malvids</taxon>
        <taxon>Sapindales</taxon>
        <taxon>Rutaceae</taxon>
        <taxon>Aurantioideae</taxon>
        <taxon>Citrus</taxon>
    </lineage>
</organism>
<accession>A0AAP0MUI9</accession>
<dbReference type="Proteomes" id="UP001428341">
    <property type="component" value="Unassembled WGS sequence"/>
</dbReference>
<reference evidence="2 3" key="1">
    <citation type="submission" date="2024-05" db="EMBL/GenBank/DDBJ databases">
        <title>Haplotype-resolved chromosome-level genome assembly of Huyou (Citrus changshanensis).</title>
        <authorList>
            <person name="Miao C."/>
            <person name="Chen W."/>
            <person name="Wu Y."/>
            <person name="Wang L."/>
            <person name="Zhao S."/>
            <person name="Grierson D."/>
            <person name="Xu C."/>
            <person name="Chen K."/>
        </authorList>
    </citation>
    <scope>NUCLEOTIDE SEQUENCE [LARGE SCALE GENOMIC DNA]</scope>
    <source>
        <strain evidence="2">01-14</strain>
        <tissue evidence="2">Leaf</tissue>
    </source>
</reference>
<gene>
    <name evidence="2" type="ORF">WN944_012059</name>
</gene>
<evidence type="ECO:0000313" key="2">
    <source>
        <dbReference type="EMBL" id="KAK9223613.1"/>
    </source>
</evidence>
<dbReference type="EMBL" id="JBCGBO010000002">
    <property type="protein sequence ID" value="KAK9223613.1"/>
    <property type="molecule type" value="Genomic_DNA"/>
</dbReference>
<dbReference type="InterPro" id="IPR036396">
    <property type="entry name" value="Cyt_P450_sf"/>
</dbReference>